<comment type="caution">
    <text evidence="2">The sequence shown here is derived from an EMBL/GenBank/DDBJ whole genome shotgun (WGS) entry which is preliminary data.</text>
</comment>
<dbReference type="EMBL" id="SRLO01000547">
    <property type="protein sequence ID" value="TNN52448.1"/>
    <property type="molecule type" value="Genomic_DNA"/>
</dbReference>
<evidence type="ECO:0000313" key="2">
    <source>
        <dbReference type="EMBL" id="TNN52448.1"/>
    </source>
</evidence>
<reference evidence="2 3" key="1">
    <citation type="submission" date="2019-03" db="EMBL/GenBank/DDBJ databases">
        <title>First draft genome of Liparis tanakae, snailfish: a comprehensive survey of snailfish specific genes.</title>
        <authorList>
            <person name="Kim W."/>
            <person name="Song I."/>
            <person name="Jeong J.-H."/>
            <person name="Kim D."/>
            <person name="Kim S."/>
            <person name="Ryu S."/>
            <person name="Song J.Y."/>
            <person name="Lee S.K."/>
        </authorList>
    </citation>
    <scope>NUCLEOTIDE SEQUENCE [LARGE SCALE GENOMIC DNA]</scope>
    <source>
        <tissue evidence="2">Muscle</tissue>
    </source>
</reference>
<sequence length="107" mass="11153">MALAVEVWAALARPDPTAVVCGATALGLLPGAGQYERCRCCSVFLYGPAERAHPLPPPPPPLQQCILLVAGDTQQSSALHCSTEPTESNATGVQSSVLLREESTPLT</sequence>
<dbReference type="Proteomes" id="UP000314294">
    <property type="component" value="Unassembled WGS sequence"/>
</dbReference>
<accession>A0A4Z2GFY3</accession>
<dbReference type="AlphaFoldDB" id="A0A4Z2GFY3"/>
<proteinExistence type="predicted"/>
<feature type="region of interest" description="Disordered" evidence="1">
    <location>
        <begin position="78"/>
        <end position="107"/>
    </location>
</feature>
<organism evidence="2 3">
    <name type="scientific">Liparis tanakae</name>
    <name type="common">Tanaka's snailfish</name>
    <dbReference type="NCBI Taxonomy" id="230148"/>
    <lineage>
        <taxon>Eukaryota</taxon>
        <taxon>Metazoa</taxon>
        <taxon>Chordata</taxon>
        <taxon>Craniata</taxon>
        <taxon>Vertebrata</taxon>
        <taxon>Euteleostomi</taxon>
        <taxon>Actinopterygii</taxon>
        <taxon>Neopterygii</taxon>
        <taxon>Teleostei</taxon>
        <taxon>Neoteleostei</taxon>
        <taxon>Acanthomorphata</taxon>
        <taxon>Eupercaria</taxon>
        <taxon>Perciformes</taxon>
        <taxon>Cottioidei</taxon>
        <taxon>Cottales</taxon>
        <taxon>Liparidae</taxon>
        <taxon>Liparis</taxon>
    </lineage>
</organism>
<name>A0A4Z2GFY3_9TELE</name>
<keyword evidence="3" id="KW-1185">Reference proteome</keyword>
<evidence type="ECO:0000256" key="1">
    <source>
        <dbReference type="SAM" id="MobiDB-lite"/>
    </source>
</evidence>
<protein>
    <submittedName>
        <fullName evidence="2">Uncharacterized protein</fullName>
    </submittedName>
</protein>
<feature type="compositionally biased region" description="Polar residues" evidence="1">
    <location>
        <begin position="78"/>
        <end position="97"/>
    </location>
</feature>
<evidence type="ECO:0000313" key="3">
    <source>
        <dbReference type="Proteomes" id="UP000314294"/>
    </source>
</evidence>
<gene>
    <name evidence="2" type="ORF">EYF80_037348</name>
</gene>